<dbReference type="RefSeq" id="WP_286217197.1">
    <property type="nucleotide sequence ID" value="NZ_AP027729.1"/>
</dbReference>
<evidence type="ECO:0000256" key="2">
    <source>
        <dbReference type="ARBA" id="ARBA00023015"/>
    </source>
</evidence>
<sequence>MDETSGAAAQQPEPVPPAEAEAGTETEAVDDDGPAPFRLGYVPGVTPAKWARVWGARLPQVRLELVQVAADDAERALRDGELDAAIARPPVDRDVMSVISLYEEQAVVCVGNDHVVAALGDDEQVSLDDLADDVVLHPEDDVLWGDVPLPGIAAVARPATTADALELVAAGVGVLVTPKSLARLHHRKDVTHREADGAPSAPVGLVWPSLATTDLVDEMIGIVRGRTANSSRGRRAAEAVTSAPVARPAKEGNTGAGGPGGARSGKGSGAGAGKTPVKGGAKGKQSVASSRRNAAAKRAAAGKRARRQGR</sequence>
<feature type="region of interest" description="Disordered" evidence="5">
    <location>
        <begin position="227"/>
        <end position="310"/>
    </location>
</feature>
<feature type="compositionally biased region" description="Low complexity" evidence="5">
    <location>
        <begin position="288"/>
        <end position="299"/>
    </location>
</feature>
<dbReference type="Proteomes" id="UP001321475">
    <property type="component" value="Chromosome"/>
</dbReference>
<dbReference type="Gene3D" id="3.40.190.290">
    <property type="match status" value="1"/>
</dbReference>
<feature type="compositionally biased region" description="Low complexity" evidence="5">
    <location>
        <begin position="1"/>
        <end position="21"/>
    </location>
</feature>
<evidence type="ECO:0000256" key="5">
    <source>
        <dbReference type="SAM" id="MobiDB-lite"/>
    </source>
</evidence>
<comment type="similarity">
    <text evidence="1">Belongs to the LysR transcriptional regulatory family.</text>
</comment>
<evidence type="ECO:0000256" key="4">
    <source>
        <dbReference type="ARBA" id="ARBA00023163"/>
    </source>
</evidence>
<reference evidence="8" key="1">
    <citation type="journal article" date="2019" name="Int. J. Syst. Evol. Microbiol.">
        <title>The Global Catalogue of Microorganisms (GCM) 10K type strain sequencing project: providing services to taxonomists for standard genome sequencing and annotation.</title>
        <authorList>
            <consortium name="The Broad Institute Genomics Platform"/>
            <consortium name="The Broad Institute Genome Sequencing Center for Infectious Disease"/>
            <person name="Wu L."/>
            <person name="Ma J."/>
        </authorList>
    </citation>
    <scope>NUCLEOTIDE SEQUENCE [LARGE SCALE GENOMIC DNA]</scope>
    <source>
        <strain evidence="8">NBRC 108565</strain>
    </source>
</reference>
<feature type="compositionally biased region" description="Basic residues" evidence="5">
    <location>
        <begin position="300"/>
        <end position="310"/>
    </location>
</feature>
<evidence type="ECO:0000313" key="7">
    <source>
        <dbReference type="EMBL" id="BDZ42775.1"/>
    </source>
</evidence>
<dbReference type="Pfam" id="PF03466">
    <property type="entry name" value="LysR_substrate"/>
    <property type="match status" value="1"/>
</dbReference>
<feature type="compositionally biased region" description="Gly residues" evidence="5">
    <location>
        <begin position="254"/>
        <end position="272"/>
    </location>
</feature>
<keyword evidence="4" id="KW-0804">Transcription</keyword>
<dbReference type="Gene3D" id="3.40.190.10">
    <property type="entry name" value="Periplasmic binding protein-like II"/>
    <property type="match status" value="2"/>
</dbReference>
<evidence type="ECO:0000256" key="1">
    <source>
        <dbReference type="ARBA" id="ARBA00009437"/>
    </source>
</evidence>
<dbReference type="SUPFAM" id="SSF53850">
    <property type="entry name" value="Periplasmic binding protein-like II"/>
    <property type="match status" value="1"/>
</dbReference>
<proteinExistence type="inferred from homology"/>
<gene>
    <name evidence="7" type="ORF">GCM10025865_20740</name>
</gene>
<feature type="region of interest" description="Disordered" evidence="5">
    <location>
        <begin position="1"/>
        <end position="35"/>
    </location>
</feature>
<protein>
    <submittedName>
        <fullName evidence="7">LysR family transcriptional regulator</fullName>
    </submittedName>
</protein>
<name>A0ABN6XDK6_9CELL</name>
<dbReference type="InterPro" id="IPR005119">
    <property type="entry name" value="LysR_subst-bd"/>
</dbReference>
<dbReference type="EMBL" id="AP027729">
    <property type="protein sequence ID" value="BDZ42775.1"/>
    <property type="molecule type" value="Genomic_DNA"/>
</dbReference>
<dbReference type="PANTHER" id="PTHR30346">
    <property type="entry name" value="TRANSCRIPTIONAL DUAL REGULATOR HCAR-RELATED"/>
    <property type="match status" value="1"/>
</dbReference>
<evidence type="ECO:0000256" key="3">
    <source>
        <dbReference type="ARBA" id="ARBA00023125"/>
    </source>
</evidence>
<keyword evidence="8" id="KW-1185">Reference proteome</keyword>
<organism evidence="7 8">
    <name type="scientific">Paraoerskovia sediminicola</name>
    <dbReference type="NCBI Taxonomy" id="1138587"/>
    <lineage>
        <taxon>Bacteria</taxon>
        <taxon>Bacillati</taxon>
        <taxon>Actinomycetota</taxon>
        <taxon>Actinomycetes</taxon>
        <taxon>Micrococcales</taxon>
        <taxon>Cellulomonadaceae</taxon>
        <taxon>Paraoerskovia</taxon>
    </lineage>
</organism>
<evidence type="ECO:0000259" key="6">
    <source>
        <dbReference type="Pfam" id="PF03466"/>
    </source>
</evidence>
<accession>A0ABN6XDK6</accession>
<keyword evidence="3" id="KW-0238">DNA-binding</keyword>
<feature type="compositionally biased region" description="Acidic residues" evidence="5">
    <location>
        <begin position="22"/>
        <end position="33"/>
    </location>
</feature>
<feature type="domain" description="LysR substrate-binding" evidence="6">
    <location>
        <begin position="54"/>
        <end position="224"/>
    </location>
</feature>
<keyword evidence="2" id="KW-0805">Transcription regulation</keyword>
<evidence type="ECO:0000313" key="8">
    <source>
        <dbReference type="Proteomes" id="UP001321475"/>
    </source>
</evidence>
<dbReference type="PANTHER" id="PTHR30346:SF0">
    <property type="entry name" value="HCA OPERON TRANSCRIPTIONAL ACTIVATOR HCAR"/>
    <property type="match status" value="1"/>
</dbReference>